<keyword evidence="2" id="KW-0732">Signal</keyword>
<feature type="signal peptide" evidence="2">
    <location>
        <begin position="1"/>
        <end position="21"/>
    </location>
</feature>
<organism evidence="3 4">
    <name type="scientific">Gigaspora rosea</name>
    <dbReference type="NCBI Taxonomy" id="44941"/>
    <lineage>
        <taxon>Eukaryota</taxon>
        <taxon>Fungi</taxon>
        <taxon>Fungi incertae sedis</taxon>
        <taxon>Mucoromycota</taxon>
        <taxon>Glomeromycotina</taxon>
        <taxon>Glomeromycetes</taxon>
        <taxon>Diversisporales</taxon>
        <taxon>Gigasporaceae</taxon>
        <taxon>Gigaspora</taxon>
    </lineage>
</organism>
<feature type="region of interest" description="Disordered" evidence="1">
    <location>
        <begin position="29"/>
        <end position="75"/>
    </location>
</feature>
<keyword evidence="4" id="KW-1185">Reference proteome</keyword>
<reference evidence="3 4" key="1">
    <citation type="submission" date="2018-06" db="EMBL/GenBank/DDBJ databases">
        <title>Comparative genomics reveals the genomic features of Rhizophagus irregularis, R. cerebriforme, R. diaphanum and Gigaspora rosea, and their symbiotic lifestyle signature.</title>
        <authorList>
            <person name="Morin E."/>
            <person name="San Clemente H."/>
            <person name="Chen E.C.H."/>
            <person name="De La Providencia I."/>
            <person name="Hainaut M."/>
            <person name="Kuo A."/>
            <person name="Kohler A."/>
            <person name="Murat C."/>
            <person name="Tang N."/>
            <person name="Roy S."/>
            <person name="Loubradou J."/>
            <person name="Henrissat B."/>
            <person name="Grigoriev I.V."/>
            <person name="Corradi N."/>
            <person name="Roux C."/>
            <person name="Martin F.M."/>
        </authorList>
    </citation>
    <scope>NUCLEOTIDE SEQUENCE [LARGE SCALE GENOMIC DNA]</scope>
    <source>
        <strain evidence="3 4">DAOM 194757</strain>
    </source>
</reference>
<evidence type="ECO:0000313" key="3">
    <source>
        <dbReference type="EMBL" id="RIB22173.1"/>
    </source>
</evidence>
<feature type="chain" id="PRO_5017222479" evidence="2">
    <location>
        <begin position="22"/>
        <end position="85"/>
    </location>
</feature>
<gene>
    <name evidence="3" type="ORF">C2G38_2076201</name>
</gene>
<sequence length="85" mass="9814">MELRAYFILFIIFIVCSTASAVPAVHRNKHRGKPIPTVNHQEKMTHTPVKPPVNAPVHTPIKPPVRRSKPSEDHRPCYYRKRCYG</sequence>
<evidence type="ECO:0000256" key="1">
    <source>
        <dbReference type="SAM" id="MobiDB-lite"/>
    </source>
</evidence>
<comment type="caution">
    <text evidence="3">The sequence shown here is derived from an EMBL/GenBank/DDBJ whole genome shotgun (WGS) entry which is preliminary data.</text>
</comment>
<dbReference type="OrthoDB" id="10296194at2759"/>
<accession>A0A397VQI9</accession>
<dbReference type="AlphaFoldDB" id="A0A397VQI9"/>
<evidence type="ECO:0000256" key="2">
    <source>
        <dbReference type="SAM" id="SignalP"/>
    </source>
</evidence>
<dbReference type="Proteomes" id="UP000266673">
    <property type="component" value="Unassembled WGS sequence"/>
</dbReference>
<protein>
    <submittedName>
        <fullName evidence="3">Uncharacterized protein</fullName>
    </submittedName>
</protein>
<dbReference type="EMBL" id="QKWP01000321">
    <property type="protein sequence ID" value="RIB22173.1"/>
    <property type="molecule type" value="Genomic_DNA"/>
</dbReference>
<name>A0A397VQI9_9GLOM</name>
<proteinExistence type="predicted"/>
<evidence type="ECO:0000313" key="4">
    <source>
        <dbReference type="Proteomes" id="UP000266673"/>
    </source>
</evidence>